<evidence type="ECO:0000256" key="6">
    <source>
        <dbReference type="ARBA" id="ARBA00023316"/>
    </source>
</evidence>
<accession>A0A1E5KZ93</accession>
<dbReference type="STRING" id="762845.BCR26_10915"/>
<dbReference type="PROSITE" id="PS51191">
    <property type="entry name" value="FEMABX"/>
    <property type="match status" value="1"/>
</dbReference>
<keyword evidence="3" id="KW-0133">Cell shape</keyword>
<sequence>MYKFEIGIAAEEHDAFVANHALCNLLQSSSWAKVKDNWDSEIIGVYQAGKLVASSLVLIRLLPFKLTMLYTPRGPVLDYNDASLVAFFMKELKHYAKKKRALFVKMDPTVHYRDFQLGEKVDLNPCAEDAVNSIIKAGAQHQGLAMEMSATIQPRFQANIYKEDFSHEQLSKSTKKMINQAKKRGVTIRIGREKLIPEFFKMIELTTERQKISLRNKDYFEKLLSIYPNNSFIMLAEVNLKERFAETKQRYEKNKENLQNLKENQVKKKHNLEELDASLSRELKELQQNIAISGEKAVVAGTLSITFGTTSEILYAGMDESYKRYMPAYFVWFETIQECFSRGCLSCNMGGVEGNLNDGLIKFKANFNPTINEFIGEFDLPVNHLLFGLSKFAYKLKKEVF</sequence>
<evidence type="ECO:0000256" key="4">
    <source>
        <dbReference type="ARBA" id="ARBA00022984"/>
    </source>
</evidence>
<keyword evidence="4" id="KW-0573">Peptidoglycan synthesis</keyword>
<feature type="coiled-coil region" evidence="7">
    <location>
        <begin position="241"/>
        <end position="289"/>
    </location>
</feature>
<keyword evidence="2" id="KW-0808">Transferase</keyword>
<dbReference type="AlphaFoldDB" id="A0A1E5KZ93"/>
<dbReference type="Proteomes" id="UP000095256">
    <property type="component" value="Unassembled WGS sequence"/>
</dbReference>
<name>A0A1E5KZ93_9ENTE</name>
<protein>
    <submittedName>
        <fullName evidence="8">Methicillin resistance factor FemA</fullName>
    </submittedName>
</protein>
<comment type="caution">
    <text evidence="8">The sequence shown here is derived from an EMBL/GenBank/DDBJ whole genome shotgun (WGS) entry which is preliminary data.</text>
</comment>
<gene>
    <name evidence="8" type="ORF">BCR26_10915</name>
</gene>
<dbReference type="GO" id="GO:0009252">
    <property type="term" value="P:peptidoglycan biosynthetic process"/>
    <property type="evidence" value="ECO:0007669"/>
    <property type="project" value="UniProtKB-KW"/>
</dbReference>
<proteinExistence type="inferred from homology"/>
<dbReference type="EMBL" id="MIEK01000011">
    <property type="protein sequence ID" value="OEH83180.1"/>
    <property type="molecule type" value="Genomic_DNA"/>
</dbReference>
<keyword evidence="5" id="KW-0012">Acyltransferase</keyword>
<evidence type="ECO:0000256" key="7">
    <source>
        <dbReference type="SAM" id="Coils"/>
    </source>
</evidence>
<dbReference type="Pfam" id="PF02388">
    <property type="entry name" value="FemAB"/>
    <property type="match status" value="1"/>
</dbReference>
<dbReference type="Gene3D" id="1.20.58.90">
    <property type="match status" value="1"/>
</dbReference>
<keyword evidence="6" id="KW-0961">Cell wall biogenesis/degradation</keyword>
<dbReference type="SUPFAM" id="SSF55729">
    <property type="entry name" value="Acyl-CoA N-acyltransferases (Nat)"/>
    <property type="match status" value="2"/>
</dbReference>
<organism evidence="8 9">
    <name type="scientific">Enterococcus rivorum</name>
    <dbReference type="NCBI Taxonomy" id="762845"/>
    <lineage>
        <taxon>Bacteria</taxon>
        <taxon>Bacillati</taxon>
        <taxon>Bacillota</taxon>
        <taxon>Bacilli</taxon>
        <taxon>Lactobacillales</taxon>
        <taxon>Enterococcaceae</taxon>
        <taxon>Enterococcus</taxon>
    </lineage>
</organism>
<dbReference type="OrthoDB" id="2173585at2"/>
<evidence type="ECO:0000313" key="9">
    <source>
        <dbReference type="Proteomes" id="UP000095256"/>
    </source>
</evidence>
<dbReference type="GO" id="GO:0016755">
    <property type="term" value="F:aminoacyltransferase activity"/>
    <property type="evidence" value="ECO:0007669"/>
    <property type="project" value="InterPro"/>
</dbReference>
<reference evidence="8 9" key="1">
    <citation type="submission" date="2016-09" db="EMBL/GenBank/DDBJ databases">
        <authorList>
            <person name="Capua I."/>
            <person name="De Benedictis P."/>
            <person name="Joannis T."/>
            <person name="Lombin L.H."/>
            <person name="Cattoli G."/>
        </authorList>
    </citation>
    <scope>NUCLEOTIDE SEQUENCE [LARGE SCALE GENOMIC DNA]</scope>
    <source>
        <strain evidence="8 9">LMG 25899</strain>
    </source>
</reference>
<evidence type="ECO:0000313" key="8">
    <source>
        <dbReference type="EMBL" id="OEH83180.1"/>
    </source>
</evidence>
<dbReference type="InterPro" id="IPR050644">
    <property type="entry name" value="PG_Glycine_Bridge_Synth"/>
</dbReference>
<dbReference type="Gene3D" id="3.40.630.30">
    <property type="match status" value="2"/>
</dbReference>
<evidence type="ECO:0000256" key="2">
    <source>
        <dbReference type="ARBA" id="ARBA00022679"/>
    </source>
</evidence>
<dbReference type="GO" id="GO:0071555">
    <property type="term" value="P:cell wall organization"/>
    <property type="evidence" value="ECO:0007669"/>
    <property type="project" value="UniProtKB-KW"/>
</dbReference>
<dbReference type="RefSeq" id="WP_069697856.1">
    <property type="nucleotide sequence ID" value="NZ_JAGGMA010000020.1"/>
</dbReference>
<evidence type="ECO:0000256" key="5">
    <source>
        <dbReference type="ARBA" id="ARBA00023315"/>
    </source>
</evidence>
<dbReference type="GO" id="GO:0008360">
    <property type="term" value="P:regulation of cell shape"/>
    <property type="evidence" value="ECO:0007669"/>
    <property type="project" value="UniProtKB-KW"/>
</dbReference>
<dbReference type="PANTHER" id="PTHR36174">
    <property type="entry name" value="LIPID II:GLYCINE GLYCYLTRANSFERASE"/>
    <property type="match status" value="1"/>
</dbReference>
<keyword evidence="9" id="KW-1185">Reference proteome</keyword>
<evidence type="ECO:0000256" key="1">
    <source>
        <dbReference type="ARBA" id="ARBA00009943"/>
    </source>
</evidence>
<dbReference type="InterPro" id="IPR003447">
    <property type="entry name" value="FEMABX"/>
</dbReference>
<evidence type="ECO:0000256" key="3">
    <source>
        <dbReference type="ARBA" id="ARBA00022960"/>
    </source>
</evidence>
<comment type="similarity">
    <text evidence="1">Belongs to the FemABX family.</text>
</comment>
<keyword evidence="7" id="KW-0175">Coiled coil</keyword>
<dbReference type="InterPro" id="IPR016181">
    <property type="entry name" value="Acyl_CoA_acyltransferase"/>
</dbReference>
<dbReference type="PANTHER" id="PTHR36174:SF1">
    <property type="entry name" value="LIPID II:GLYCINE GLYCYLTRANSFERASE"/>
    <property type="match status" value="1"/>
</dbReference>